<proteinExistence type="inferred from homology"/>
<gene>
    <name evidence="5" type="ORF">SAMN02745189_02133</name>
</gene>
<accession>A0A1M7IR29</accession>
<organism evidence="5 6">
    <name type="scientific">Lacicoccus alkaliphilus DSM 16010</name>
    <dbReference type="NCBI Taxonomy" id="1123231"/>
    <lineage>
        <taxon>Bacteria</taxon>
        <taxon>Bacillati</taxon>
        <taxon>Bacillota</taxon>
        <taxon>Bacilli</taxon>
        <taxon>Bacillales</taxon>
        <taxon>Salinicoccaceae</taxon>
        <taxon>Lacicoccus</taxon>
    </lineage>
</organism>
<comment type="similarity">
    <text evidence="1">Belongs to the type-I restriction system S methylase family.</text>
</comment>
<protein>
    <submittedName>
        <fullName evidence="5">Type I restriction enzyme, S subunit</fullName>
    </submittedName>
</protein>
<evidence type="ECO:0000256" key="1">
    <source>
        <dbReference type="ARBA" id="ARBA00010923"/>
    </source>
</evidence>
<feature type="domain" description="Type I restriction modification DNA specificity" evidence="4">
    <location>
        <begin position="263"/>
        <end position="405"/>
    </location>
</feature>
<dbReference type="InterPro" id="IPR000055">
    <property type="entry name" value="Restrct_endonuc_typeI_TRD"/>
</dbReference>
<evidence type="ECO:0000313" key="6">
    <source>
        <dbReference type="Proteomes" id="UP000184206"/>
    </source>
</evidence>
<name>A0A1M7IR29_9BACL</name>
<dbReference type="EMBL" id="FRCF01000011">
    <property type="protein sequence ID" value="SHM43139.1"/>
    <property type="molecule type" value="Genomic_DNA"/>
</dbReference>
<dbReference type="InterPro" id="IPR044946">
    <property type="entry name" value="Restrct_endonuc_typeI_TRD_sf"/>
</dbReference>
<keyword evidence="2" id="KW-0680">Restriction system</keyword>
<evidence type="ECO:0000313" key="5">
    <source>
        <dbReference type="EMBL" id="SHM43139.1"/>
    </source>
</evidence>
<dbReference type="PANTHER" id="PTHR30408:SF12">
    <property type="entry name" value="TYPE I RESTRICTION ENZYME MJAVIII SPECIFICITY SUBUNIT"/>
    <property type="match status" value="1"/>
</dbReference>
<keyword evidence="3" id="KW-0238">DNA-binding</keyword>
<dbReference type="InterPro" id="IPR052021">
    <property type="entry name" value="Type-I_RS_S_subunit"/>
</dbReference>
<evidence type="ECO:0000256" key="3">
    <source>
        <dbReference type="ARBA" id="ARBA00023125"/>
    </source>
</evidence>
<dbReference type="GO" id="GO:0003677">
    <property type="term" value="F:DNA binding"/>
    <property type="evidence" value="ECO:0007669"/>
    <property type="project" value="UniProtKB-KW"/>
</dbReference>
<keyword evidence="6" id="KW-1185">Reference proteome</keyword>
<dbReference type="SUPFAM" id="SSF116734">
    <property type="entry name" value="DNA methylase specificity domain"/>
    <property type="match status" value="2"/>
</dbReference>
<dbReference type="Gene3D" id="3.90.220.20">
    <property type="entry name" value="DNA methylase specificity domains"/>
    <property type="match status" value="2"/>
</dbReference>
<feature type="domain" description="Type I restriction modification DNA specificity" evidence="4">
    <location>
        <begin position="18"/>
        <end position="190"/>
    </location>
</feature>
<dbReference type="AlphaFoldDB" id="A0A1M7IR29"/>
<dbReference type="Gene3D" id="1.10.287.1120">
    <property type="entry name" value="Bipartite methylase S protein"/>
    <property type="match status" value="1"/>
</dbReference>
<dbReference type="GO" id="GO:0009307">
    <property type="term" value="P:DNA restriction-modification system"/>
    <property type="evidence" value="ECO:0007669"/>
    <property type="project" value="UniProtKB-KW"/>
</dbReference>
<dbReference type="Pfam" id="PF01420">
    <property type="entry name" value="Methylase_S"/>
    <property type="match status" value="2"/>
</dbReference>
<dbReference type="RefSeq" id="WP_072710560.1">
    <property type="nucleotide sequence ID" value="NZ_FRCF01000011.1"/>
</dbReference>
<sequence length="418" mass="48117">MSKEEKRVPELRFKGFSDDWEQRKLNMVFQNFIVPMRDKPKEFSGEIPWTRIEDIQGRYLEGSMSGKYVSEDTIKSMNLKVIPKGSIIISVSATFGVVAIVTKDLITNQTFIGLTPKPNYNIDFLYSFFKSSKTRRKMKNESAGSTIFYITRKNIENMIGSFPTYEEQDKIGELLKSLDTMIDLHRRRITILQRIKQQYLSLMFPKNDINIPQLRFKGFKEKWVHNKFFDNITTLIDFRGKTPKKLGMEWSDTGYLALSALNVKNGYIDKTIEAKYGSEKLYKKWMGDKHLSKGLVLFTTEAPMGNVALVPDNEKYILSQRTLAFDTDKSKMTNLFLATTLRTSTVQNKLLSLSSGATAKGVSQKSLSALDITIPKSLEEQNNIGLIINLFDKNIKLSQQKLDTLYMIKKVYLHKMFI</sequence>
<reference evidence="5 6" key="1">
    <citation type="submission" date="2016-11" db="EMBL/GenBank/DDBJ databases">
        <authorList>
            <person name="Jaros S."/>
            <person name="Januszkiewicz K."/>
            <person name="Wedrychowicz H."/>
        </authorList>
    </citation>
    <scope>NUCLEOTIDE SEQUENCE [LARGE SCALE GENOMIC DNA]</scope>
    <source>
        <strain evidence="5 6">DSM 16010</strain>
    </source>
</reference>
<dbReference type="STRING" id="1123231.SAMN02745189_02133"/>
<dbReference type="Proteomes" id="UP000184206">
    <property type="component" value="Unassembled WGS sequence"/>
</dbReference>
<dbReference type="PANTHER" id="PTHR30408">
    <property type="entry name" value="TYPE-1 RESTRICTION ENZYME ECOKI SPECIFICITY PROTEIN"/>
    <property type="match status" value="1"/>
</dbReference>
<evidence type="ECO:0000256" key="2">
    <source>
        <dbReference type="ARBA" id="ARBA00022747"/>
    </source>
</evidence>
<evidence type="ECO:0000259" key="4">
    <source>
        <dbReference type="Pfam" id="PF01420"/>
    </source>
</evidence>
<dbReference type="CDD" id="cd17284">
    <property type="entry name" value="RMtype1_S_Cbo7060ORF11580P_TRD2-CR2_like"/>
    <property type="match status" value="1"/>
</dbReference>